<protein>
    <submittedName>
        <fullName evidence="1">CLUMA_CG017599, isoform A</fullName>
    </submittedName>
</protein>
<organism evidence="1 2">
    <name type="scientific">Clunio marinus</name>
    <dbReference type="NCBI Taxonomy" id="568069"/>
    <lineage>
        <taxon>Eukaryota</taxon>
        <taxon>Metazoa</taxon>
        <taxon>Ecdysozoa</taxon>
        <taxon>Arthropoda</taxon>
        <taxon>Hexapoda</taxon>
        <taxon>Insecta</taxon>
        <taxon>Pterygota</taxon>
        <taxon>Neoptera</taxon>
        <taxon>Endopterygota</taxon>
        <taxon>Diptera</taxon>
        <taxon>Nematocera</taxon>
        <taxon>Chironomoidea</taxon>
        <taxon>Chironomidae</taxon>
        <taxon>Clunio</taxon>
    </lineage>
</organism>
<dbReference type="EMBL" id="CVRI01000063">
    <property type="protein sequence ID" value="CRL04524.1"/>
    <property type="molecule type" value="Genomic_DNA"/>
</dbReference>
<sequence length="63" mass="7437">MKNIPPGSTLKLKPSIKNKRRFQYPQFNVVYLHYNAIHCISLAICQPINNYSEYELSTFYLNI</sequence>
<reference evidence="1 2" key="1">
    <citation type="submission" date="2015-04" db="EMBL/GenBank/DDBJ databases">
        <authorList>
            <person name="Syromyatnikov M.Y."/>
            <person name="Popov V.N."/>
        </authorList>
    </citation>
    <scope>NUCLEOTIDE SEQUENCE [LARGE SCALE GENOMIC DNA]</scope>
</reference>
<evidence type="ECO:0000313" key="2">
    <source>
        <dbReference type="Proteomes" id="UP000183832"/>
    </source>
</evidence>
<accession>A0A1J1IY89</accession>
<name>A0A1J1IY89_9DIPT</name>
<gene>
    <name evidence="1" type="ORF">CLUMA_CG017599</name>
</gene>
<dbReference type="Proteomes" id="UP000183832">
    <property type="component" value="Unassembled WGS sequence"/>
</dbReference>
<dbReference type="AlphaFoldDB" id="A0A1J1IY89"/>
<evidence type="ECO:0000313" key="1">
    <source>
        <dbReference type="EMBL" id="CRL04524.1"/>
    </source>
</evidence>
<proteinExistence type="predicted"/>
<keyword evidence="2" id="KW-1185">Reference proteome</keyword>